<dbReference type="InterPro" id="IPR051063">
    <property type="entry name" value="PDI"/>
</dbReference>
<dbReference type="PROSITE" id="PS00194">
    <property type="entry name" value="THIOREDOXIN_1"/>
    <property type="match status" value="1"/>
</dbReference>
<feature type="chain" id="PRO_5046421531" evidence="4">
    <location>
        <begin position="18"/>
        <end position="699"/>
    </location>
</feature>
<feature type="signal peptide" evidence="4">
    <location>
        <begin position="1"/>
        <end position="17"/>
    </location>
</feature>
<feature type="domain" description="Thioredoxin" evidence="5">
    <location>
        <begin position="18"/>
        <end position="142"/>
    </location>
</feature>
<evidence type="ECO:0000256" key="3">
    <source>
        <dbReference type="SAM" id="Phobius"/>
    </source>
</evidence>
<dbReference type="EMBL" id="JBEVYD010000005">
    <property type="protein sequence ID" value="KAL3232968.1"/>
    <property type="molecule type" value="Genomic_DNA"/>
</dbReference>
<protein>
    <submittedName>
        <fullName evidence="6">ER-retained PMA1-suppressing protein 1</fullName>
    </submittedName>
</protein>
<dbReference type="PANTHER" id="PTHR45672">
    <property type="entry name" value="PROTEIN DISULFIDE-ISOMERASE C17H9.14C-RELATED"/>
    <property type="match status" value="1"/>
</dbReference>
<dbReference type="SUPFAM" id="SSF52833">
    <property type="entry name" value="Thioredoxin-like"/>
    <property type="match status" value="1"/>
</dbReference>
<comment type="caution">
    <text evidence="6">The sequence shown here is derived from an EMBL/GenBank/DDBJ whole genome shotgun (WGS) entry which is preliminary data.</text>
</comment>
<dbReference type="PANTHER" id="PTHR45672:SF3">
    <property type="entry name" value="THIOREDOXIN DOMAIN-CONTAINING PROTEIN 5"/>
    <property type="match status" value="1"/>
</dbReference>
<dbReference type="Gene3D" id="3.40.30.10">
    <property type="entry name" value="Glutaredoxin"/>
    <property type="match status" value="2"/>
</dbReference>
<evidence type="ECO:0000256" key="4">
    <source>
        <dbReference type="SAM" id="SignalP"/>
    </source>
</evidence>
<reference evidence="6 7" key="1">
    <citation type="submission" date="2024-05" db="EMBL/GenBank/DDBJ databases">
        <title>Long read based assembly of the Candida bracarensis genome reveals expanded adhesin content.</title>
        <authorList>
            <person name="Marcet-Houben M."/>
            <person name="Ksiezopolska E."/>
            <person name="Gabaldon T."/>
        </authorList>
    </citation>
    <scope>NUCLEOTIDE SEQUENCE [LARGE SCALE GENOMIC DNA]</scope>
    <source>
        <strain evidence="6 7">CBM6</strain>
    </source>
</reference>
<dbReference type="Proteomes" id="UP001623330">
    <property type="component" value="Unassembled WGS sequence"/>
</dbReference>
<dbReference type="PROSITE" id="PS51352">
    <property type="entry name" value="THIOREDOXIN_2"/>
    <property type="match status" value="1"/>
</dbReference>
<evidence type="ECO:0000313" key="6">
    <source>
        <dbReference type="EMBL" id="KAL3232968.1"/>
    </source>
</evidence>
<keyword evidence="7" id="KW-1185">Reference proteome</keyword>
<keyword evidence="3" id="KW-0472">Membrane</keyword>
<dbReference type="CDD" id="cd02961">
    <property type="entry name" value="PDI_a_family"/>
    <property type="match status" value="1"/>
</dbReference>
<gene>
    <name evidence="6" type="ORF">RNJ44_04884</name>
</gene>
<dbReference type="InterPro" id="IPR017937">
    <property type="entry name" value="Thioredoxin_CS"/>
</dbReference>
<dbReference type="Pfam" id="PF00085">
    <property type="entry name" value="Thioredoxin"/>
    <property type="match status" value="1"/>
</dbReference>
<name>A0ABR4NWB4_9SACH</name>
<organism evidence="6 7">
    <name type="scientific">Nakaseomyces bracarensis</name>
    <dbReference type="NCBI Taxonomy" id="273131"/>
    <lineage>
        <taxon>Eukaryota</taxon>
        <taxon>Fungi</taxon>
        <taxon>Dikarya</taxon>
        <taxon>Ascomycota</taxon>
        <taxon>Saccharomycotina</taxon>
        <taxon>Saccharomycetes</taxon>
        <taxon>Saccharomycetales</taxon>
        <taxon>Saccharomycetaceae</taxon>
        <taxon>Nakaseomyces</taxon>
    </lineage>
</organism>
<keyword evidence="2 4" id="KW-0732">Signal</keyword>
<evidence type="ECO:0000256" key="1">
    <source>
        <dbReference type="ARBA" id="ARBA00006347"/>
    </source>
</evidence>
<evidence type="ECO:0000313" key="7">
    <source>
        <dbReference type="Proteomes" id="UP001623330"/>
    </source>
</evidence>
<accession>A0ABR4NWB4</accession>
<sequence length="699" mass="80907">MYMITNILILLFAVVTAMPPPKQAEQRELPEGFPEPLVAKNFQSTLAKGLHIVEFYSPYCGHCKQLAPIWEETWVEFKEEGEKIGVTFSQVDCVQSGDICSKERIHAFPSIILYQDGERVDQFSDRRTKENFIMYARKAAMKLGGNQDVIIPARSKLLMTMDFAQLISGQAEKPTLISFWPTDELKEDSSEKVKFDKCSDCSYYQKHWALLTNDLEKAGIETAHVNCKTAKNLCKQLGFNELVSSGSATVMERKPRLAYILPEKVTNNLFIYPDYMDLFDNKQLTDYLERITINSEASLITENDVIGYATNFEPLYSQAFVSKNDIKNKPSEQKIHVIFMYNNDTVVPEDFTLLQHLVEPLSRRPNTYLHSYCGDFRSLVDKTYEQYYNLINYNSSEKRKEFSEHDMNIETTTELPTFMIIKEGELKPHIFNAYSTTEMRQLDTVLEWIDEIIVPTFSRLSIENLQEQLSLESSIYNTLAIIMVDSKNDYDDKSAGLYKFLTGIYDYEYFRMKKMFENIGERREKKLSAIDKMKERKEKNGKILAKMREEIPHHNDLKIHAVFMDIETDIAVLRKLDIDPKRIRSNRVLFLDKMKMQLFTEGVGGPIFGPDSYGIRETLLSINIPSKAENDIKLKGKLLKGSYLPRGFTKHHHNILYYIGFALVVFIVIRLKSVARMFKRKVGTSKYRTTSLSKLEAQD</sequence>
<evidence type="ECO:0000256" key="2">
    <source>
        <dbReference type="ARBA" id="ARBA00022729"/>
    </source>
</evidence>
<dbReference type="InterPro" id="IPR013766">
    <property type="entry name" value="Thioredoxin_domain"/>
</dbReference>
<feature type="transmembrane region" description="Helical" evidence="3">
    <location>
        <begin position="655"/>
        <end position="671"/>
    </location>
</feature>
<comment type="similarity">
    <text evidence="1">Belongs to the protein disulfide isomerase family.</text>
</comment>
<proteinExistence type="inferred from homology"/>
<keyword evidence="3" id="KW-0812">Transmembrane</keyword>
<evidence type="ECO:0000259" key="5">
    <source>
        <dbReference type="PROSITE" id="PS51352"/>
    </source>
</evidence>
<keyword evidence="3" id="KW-1133">Transmembrane helix</keyword>
<dbReference type="InterPro" id="IPR036249">
    <property type="entry name" value="Thioredoxin-like_sf"/>
</dbReference>